<sequence>MTKLNDQQKSLLAHVSCQFGWHGGMGDPPSDGAVLAIARGTIEFMEEKTGLFLRDRE</sequence>
<proteinExistence type="predicted"/>
<dbReference type="EMBL" id="LAZR01008995">
    <property type="protein sequence ID" value="KKM75330.1"/>
    <property type="molecule type" value="Genomic_DNA"/>
</dbReference>
<name>A0A0F9HF69_9ZZZZ</name>
<protein>
    <submittedName>
        <fullName evidence="1">Uncharacterized protein</fullName>
    </submittedName>
</protein>
<accession>A0A0F9HF69</accession>
<reference evidence="1" key="1">
    <citation type="journal article" date="2015" name="Nature">
        <title>Complex archaea that bridge the gap between prokaryotes and eukaryotes.</title>
        <authorList>
            <person name="Spang A."/>
            <person name="Saw J.H."/>
            <person name="Jorgensen S.L."/>
            <person name="Zaremba-Niedzwiedzka K."/>
            <person name="Martijn J."/>
            <person name="Lind A.E."/>
            <person name="van Eijk R."/>
            <person name="Schleper C."/>
            <person name="Guy L."/>
            <person name="Ettema T.J."/>
        </authorList>
    </citation>
    <scope>NUCLEOTIDE SEQUENCE</scope>
</reference>
<comment type="caution">
    <text evidence="1">The sequence shown here is derived from an EMBL/GenBank/DDBJ whole genome shotgun (WGS) entry which is preliminary data.</text>
</comment>
<evidence type="ECO:0000313" key="2">
    <source>
        <dbReference type="EMBL" id="KKM75330.1"/>
    </source>
</evidence>
<organism evidence="1">
    <name type="scientific">marine sediment metagenome</name>
    <dbReference type="NCBI Taxonomy" id="412755"/>
    <lineage>
        <taxon>unclassified sequences</taxon>
        <taxon>metagenomes</taxon>
        <taxon>ecological metagenomes</taxon>
    </lineage>
</organism>
<dbReference type="EMBL" id="LAZR01015231">
    <property type="protein sequence ID" value="KKM14081.1"/>
    <property type="molecule type" value="Genomic_DNA"/>
</dbReference>
<evidence type="ECO:0000313" key="1">
    <source>
        <dbReference type="EMBL" id="KKM14081.1"/>
    </source>
</evidence>
<dbReference type="AlphaFoldDB" id="A0A0F9HF69"/>
<gene>
    <name evidence="2" type="ORF">LCGC14_1391320</name>
    <name evidence="1" type="ORF">LCGC14_1709760</name>
</gene>